<protein>
    <submittedName>
        <fullName evidence="2">Uncharacterized protein</fullName>
    </submittedName>
</protein>
<dbReference type="KEGG" id="tak:Tharo_2887"/>
<sequence>MAFLKTLPVRPVLSRPVYGGREKREIPEFPKRTETGKTGKHSTPPRCRWCAHFARPGRALGYCASADRPDLLPAYGEHHPLRRLPADQGESCAGFRLHPALGP</sequence>
<name>A0A2R4BR03_THAAR</name>
<accession>A0A2R4BR03</accession>
<evidence type="ECO:0000313" key="3">
    <source>
        <dbReference type="Proteomes" id="UP000241885"/>
    </source>
</evidence>
<dbReference type="Proteomes" id="UP000241885">
    <property type="component" value="Chromosome"/>
</dbReference>
<reference evidence="2 3" key="1">
    <citation type="submission" date="2018-03" db="EMBL/GenBank/DDBJ databases">
        <title>Complete genome sequence of Thauera aromatica, a model organism for studying aromatic compound degradation under denitrifying conditions.</title>
        <authorList>
            <person name="Lo H.-Y."/>
            <person name="Goris T."/>
            <person name="Boll M."/>
            <person name="Mueller J.A."/>
        </authorList>
    </citation>
    <scope>NUCLEOTIDE SEQUENCE [LARGE SCALE GENOMIC DNA]</scope>
    <source>
        <strain evidence="2 3">K172</strain>
    </source>
</reference>
<evidence type="ECO:0000256" key="1">
    <source>
        <dbReference type="SAM" id="MobiDB-lite"/>
    </source>
</evidence>
<feature type="compositionally biased region" description="Basic and acidic residues" evidence="1">
    <location>
        <begin position="20"/>
        <end position="37"/>
    </location>
</feature>
<dbReference type="AlphaFoldDB" id="A0A2R4BR03"/>
<organism evidence="2 3">
    <name type="scientific">Thauera aromatica K172</name>
    <dbReference type="NCBI Taxonomy" id="44139"/>
    <lineage>
        <taxon>Bacteria</taxon>
        <taxon>Pseudomonadati</taxon>
        <taxon>Pseudomonadota</taxon>
        <taxon>Betaproteobacteria</taxon>
        <taxon>Rhodocyclales</taxon>
        <taxon>Zoogloeaceae</taxon>
        <taxon>Thauera</taxon>
    </lineage>
</organism>
<proteinExistence type="predicted"/>
<evidence type="ECO:0000313" key="2">
    <source>
        <dbReference type="EMBL" id="AVR89768.1"/>
    </source>
</evidence>
<gene>
    <name evidence="2" type="ORF">Tharo_2887</name>
</gene>
<dbReference type="EMBL" id="CP028339">
    <property type="protein sequence ID" value="AVR89768.1"/>
    <property type="molecule type" value="Genomic_DNA"/>
</dbReference>
<feature type="region of interest" description="Disordered" evidence="1">
    <location>
        <begin position="20"/>
        <end position="44"/>
    </location>
</feature>
<keyword evidence="3" id="KW-1185">Reference proteome</keyword>